<gene>
    <name evidence="4" type="ORF">NESM_000234600</name>
</gene>
<dbReference type="SMART" id="SM00230">
    <property type="entry name" value="CysPc"/>
    <property type="match status" value="1"/>
</dbReference>
<evidence type="ECO:0000256" key="1">
    <source>
        <dbReference type="PROSITE-ProRule" id="PRU00239"/>
    </source>
</evidence>
<evidence type="ECO:0000313" key="5">
    <source>
        <dbReference type="Proteomes" id="UP001430356"/>
    </source>
</evidence>
<dbReference type="Pfam" id="PF00648">
    <property type="entry name" value="Peptidase_C2"/>
    <property type="match status" value="1"/>
</dbReference>
<dbReference type="Proteomes" id="UP001430356">
    <property type="component" value="Unassembled WGS sequence"/>
</dbReference>
<sequence length="1120" mass="117304">MHRPGVDYWTFGTATHAFQPVALSPGQPHLSHTADADHRVSSEDEMPQLKSTTALFTSQPLPPPPPSPPLLQKRADRGAAEDVDGRPAHASCQHLAHDGQPGQQPASRESESPCREAEVLRLEASLAQARVEHTNALAVAEATLQCERQLRTAAERHRHAAQAEGKQLRSAIRALLLQPSSSRGDAAAPSAAAVPAPLYEEARRLLLRCERALVELKALQLRATDAAGLELLRRYDIPVLDEIPPPWPPQTPPHTPPPPPPPPPHRGDDEPSRFSALARSGGDPSRAAPRKAAVTSSPPAAVEETPTGLEVSALTTVSPDTPHSPAPPAQLSIMSDTAGKTQEAHAGGGAGGADSRARRRRRLALLSPPVLSPQSDGKGGGAAQPWAGPMHEFAGPLAEAVTGAGAPPQRLTAAHLTPLSELELEDMIHDTDSLLRRLAEETATLATSQGLHTASDVAALCRRRGLDYVDATFPPVSETLGSGGGGGVGCCGYDPDRRTSYVVQWRRQGAAAPHDRRAELLTSAGIDPSALRCGRLGDAGVVAALAALAEAAGAVTSVLAATTGEDEENGVYVVWLCVAGWWTRVTVDAYLPFAVELGGAAALYGCSNAATDDLWAPVCEKALAKVFGGYGALRGLAAETALGCFTGGPVECWEWWRSRSDTALAEIEAAVNTSARGAGLVLLTTVPHSRLRDSSSRSAAATAAATRAAYERLGLRPDTSYRVLAVAAGADGEPMLLLRVWTHQQPVDGVEDGSASTASARMSGGSGVHHGRLKSPPSPTAADRSDACAWLSYRREVLPHFAGCHVCFDCRRYHDLRLSVQFHGSQPAIPAQLVRVRVLDRSGHRASTLSHCPTRLWIGLHQPYVSSSRSSSTAAGSAGGGGGGGAVDATGAWGLKMTLVGQEETPVPFGGGGGGGRVRPAYRSYLLSESFMGEPQTLPAVWMYLELDPVADAAAEAATATVPPNGGAACVAMEFFVVPQMMWVYGVDATDVDRSGGAALHPVCCHGVGAATGVSRSLWPHAESWAAHSPGKATTAVVAVLAEHRDSVLVDVVAAPEELRAAVYHDVLDRVDLYECSPVREEAGQSSAGLGAPRPHSRTGPTPHEARCQVNGRCMSAVAW</sequence>
<dbReference type="GO" id="GO:0004198">
    <property type="term" value="F:calcium-dependent cysteine-type endopeptidase activity"/>
    <property type="evidence" value="ECO:0007669"/>
    <property type="project" value="InterPro"/>
</dbReference>
<feature type="compositionally biased region" description="Pro residues" evidence="2">
    <location>
        <begin position="60"/>
        <end position="69"/>
    </location>
</feature>
<feature type="region of interest" description="Disordered" evidence="2">
    <location>
        <begin position="22"/>
        <end position="116"/>
    </location>
</feature>
<comment type="caution">
    <text evidence="1">Lacks conserved residue(s) required for the propagation of feature annotation.</text>
</comment>
<evidence type="ECO:0000313" key="4">
    <source>
        <dbReference type="EMBL" id="KAK7201695.1"/>
    </source>
</evidence>
<comment type="caution">
    <text evidence="4">The sequence shown here is derived from an EMBL/GenBank/DDBJ whole genome shotgun (WGS) entry which is preliminary data.</text>
</comment>
<dbReference type="InterPro" id="IPR038765">
    <property type="entry name" value="Papain-like_cys_pep_sf"/>
</dbReference>
<proteinExistence type="predicted"/>
<feature type="region of interest" description="Disordered" evidence="2">
    <location>
        <begin position="243"/>
        <end position="390"/>
    </location>
</feature>
<name>A0AAW0F9N9_9TRYP</name>
<feature type="region of interest" description="Disordered" evidence="2">
    <location>
        <begin position="748"/>
        <end position="781"/>
    </location>
</feature>
<organism evidence="4 5">
    <name type="scientific">Novymonas esmeraldas</name>
    <dbReference type="NCBI Taxonomy" id="1808958"/>
    <lineage>
        <taxon>Eukaryota</taxon>
        <taxon>Discoba</taxon>
        <taxon>Euglenozoa</taxon>
        <taxon>Kinetoplastea</taxon>
        <taxon>Metakinetoplastina</taxon>
        <taxon>Trypanosomatida</taxon>
        <taxon>Trypanosomatidae</taxon>
        <taxon>Novymonas</taxon>
    </lineage>
</organism>
<evidence type="ECO:0000256" key="2">
    <source>
        <dbReference type="SAM" id="MobiDB-lite"/>
    </source>
</evidence>
<dbReference type="InterPro" id="IPR022684">
    <property type="entry name" value="Calpain_cysteine_protease"/>
</dbReference>
<dbReference type="GO" id="GO:0006508">
    <property type="term" value="P:proteolysis"/>
    <property type="evidence" value="ECO:0007669"/>
    <property type="project" value="UniProtKB-KW"/>
</dbReference>
<dbReference type="PRINTS" id="PR00704">
    <property type="entry name" value="CALPAIN"/>
</dbReference>
<feature type="compositionally biased region" description="Pro residues" evidence="2">
    <location>
        <begin position="243"/>
        <end position="264"/>
    </location>
</feature>
<dbReference type="PANTHER" id="PTHR10183">
    <property type="entry name" value="CALPAIN"/>
    <property type="match status" value="1"/>
</dbReference>
<keyword evidence="4" id="KW-0645">Protease</keyword>
<protein>
    <submittedName>
        <fullName evidence="4">Calpain family cysteine protease</fullName>
    </submittedName>
</protein>
<keyword evidence="4" id="KW-0378">Hydrolase</keyword>
<feature type="domain" description="Calpain catalytic" evidence="3">
    <location>
        <begin position="467"/>
        <end position="739"/>
    </location>
</feature>
<evidence type="ECO:0000259" key="3">
    <source>
        <dbReference type="PROSITE" id="PS50203"/>
    </source>
</evidence>
<dbReference type="PROSITE" id="PS50203">
    <property type="entry name" value="CALPAIN_CAT"/>
    <property type="match status" value="1"/>
</dbReference>
<dbReference type="PANTHER" id="PTHR10183:SF423">
    <property type="entry name" value="LEUCINE-RICH REPEAT PROTEIN (LRRP)"/>
    <property type="match status" value="1"/>
</dbReference>
<dbReference type="SUPFAM" id="SSF54001">
    <property type="entry name" value="Cysteine proteinases"/>
    <property type="match status" value="1"/>
</dbReference>
<feature type="compositionally biased region" description="Basic and acidic residues" evidence="2">
    <location>
        <begin position="32"/>
        <end position="42"/>
    </location>
</feature>
<keyword evidence="5" id="KW-1185">Reference proteome</keyword>
<dbReference type="InterPro" id="IPR001300">
    <property type="entry name" value="Peptidase_C2_calpain_cat"/>
</dbReference>
<feature type="compositionally biased region" description="Basic and acidic residues" evidence="2">
    <location>
        <begin position="73"/>
        <end position="87"/>
    </location>
</feature>
<accession>A0AAW0F9N9</accession>
<dbReference type="EMBL" id="JAECZO010000019">
    <property type="protein sequence ID" value="KAK7201695.1"/>
    <property type="molecule type" value="Genomic_DNA"/>
</dbReference>
<dbReference type="AlphaFoldDB" id="A0AAW0F9N9"/>
<reference evidence="4 5" key="1">
    <citation type="journal article" date="2021" name="MBio">
        <title>A New Model Trypanosomatid, Novymonas esmeraldas: Genomic Perception of Its 'Candidatus Pandoraea novymonadis' Endosymbiont.</title>
        <authorList>
            <person name="Zakharova A."/>
            <person name="Saura A."/>
            <person name="Butenko A."/>
            <person name="Podesvova L."/>
            <person name="Warmusova S."/>
            <person name="Kostygov A.Y."/>
            <person name="Nenarokova A."/>
            <person name="Lukes J."/>
            <person name="Opperdoes F.R."/>
            <person name="Yurchenko V."/>
        </authorList>
    </citation>
    <scope>NUCLEOTIDE SEQUENCE [LARGE SCALE GENOMIC DNA]</scope>
    <source>
        <strain evidence="4 5">E262AT.01</strain>
    </source>
</reference>
<feature type="region of interest" description="Disordered" evidence="2">
    <location>
        <begin position="1082"/>
        <end position="1107"/>
    </location>
</feature>